<evidence type="ECO:0000313" key="5">
    <source>
        <dbReference type="EMBL" id="MFC2972765.1"/>
    </source>
</evidence>
<keyword evidence="6" id="KW-1185">Reference proteome</keyword>
<feature type="signal peptide" evidence="3">
    <location>
        <begin position="1"/>
        <end position="23"/>
    </location>
</feature>
<keyword evidence="2" id="KW-0472">Membrane</keyword>
<dbReference type="PANTHER" id="PTHR41542">
    <property type="entry name" value="BLL5807 PROTEIN"/>
    <property type="match status" value="1"/>
</dbReference>
<evidence type="ECO:0000313" key="6">
    <source>
        <dbReference type="Proteomes" id="UP001595457"/>
    </source>
</evidence>
<reference evidence="6" key="1">
    <citation type="journal article" date="2019" name="Int. J. Syst. Evol. Microbiol.">
        <title>The Global Catalogue of Microorganisms (GCM) 10K type strain sequencing project: providing services to taxonomists for standard genome sequencing and annotation.</title>
        <authorList>
            <consortium name="The Broad Institute Genomics Platform"/>
            <consortium name="The Broad Institute Genome Sequencing Center for Infectious Disease"/>
            <person name="Wu L."/>
            <person name="Ma J."/>
        </authorList>
    </citation>
    <scope>NUCLEOTIDE SEQUENCE [LARGE SCALE GENOMIC DNA]</scope>
    <source>
        <strain evidence="6">KCTC 62195</strain>
    </source>
</reference>
<dbReference type="RefSeq" id="WP_377814415.1">
    <property type="nucleotide sequence ID" value="NZ_JBHRSJ010000019.1"/>
</dbReference>
<keyword evidence="2" id="KW-1133">Transmembrane helix</keyword>
<comment type="caution">
    <text evidence="5">The sequence shown here is derived from an EMBL/GenBank/DDBJ whole genome shotgun (WGS) entry which is preliminary data.</text>
</comment>
<proteinExistence type="predicted"/>
<organism evidence="5 6">
    <name type="scientific">Azotobacter bryophylli</name>
    <dbReference type="NCBI Taxonomy" id="1986537"/>
    <lineage>
        <taxon>Bacteria</taxon>
        <taxon>Pseudomonadati</taxon>
        <taxon>Pseudomonadota</taxon>
        <taxon>Gammaproteobacteria</taxon>
        <taxon>Pseudomonadales</taxon>
        <taxon>Pseudomonadaceae</taxon>
        <taxon>Azotobacter</taxon>
    </lineage>
</organism>
<sequence length="312" mass="33504">MQRFLSLALAFCVALTLSLDVNAAKRFGGGKSFGSAPTHQTTQTRQAPQQQPNSVGAAPAPAPGASTTTRPATQPQANPAAAPVRPASGASRWLGPLAGIAAGGLLASMFMGDGFQGFQLLDFLIIALIAFLVFRFVVARRHKQQPAMAGHAPMPQGRAMPGAPLQRQAPAAPNAVGGSRATARPVLNAPAWFNEQRFLAAAQEHFMALQQHWDANEMDKIAEFVTPQMLSFLKQERDGLGDGYQSTYIDDLHVQLDGIDDLADKTVATLTFSGVSKSSRFDQGEPFSESWRMERRQGQNQPWLLAGIRQNG</sequence>
<accession>A0ABV7AUM0</accession>
<feature type="domain" description="Tim44-like" evidence="4">
    <location>
        <begin position="179"/>
        <end position="310"/>
    </location>
</feature>
<dbReference type="InterPro" id="IPR007379">
    <property type="entry name" value="Tim44-like_dom"/>
</dbReference>
<keyword evidence="3" id="KW-0732">Signal</keyword>
<dbReference type="SUPFAM" id="SSF54427">
    <property type="entry name" value="NTF2-like"/>
    <property type="match status" value="1"/>
</dbReference>
<feature type="region of interest" description="Disordered" evidence="1">
    <location>
        <begin position="32"/>
        <end position="87"/>
    </location>
</feature>
<feature type="chain" id="PRO_5046398224" evidence="3">
    <location>
        <begin position="24"/>
        <end position="312"/>
    </location>
</feature>
<dbReference type="EMBL" id="JBHRSJ010000019">
    <property type="protein sequence ID" value="MFC2972765.1"/>
    <property type="molecule type" value="Genomic_DNA"/>
</dbReference>
<feature type="region of interest" description="Disordered" evidence="1">
    <location>
        <begin position="148"/>
        <end position="177"/>
    </location>
</feature>
<name>A0ABV7AUM0_9GAMM</name>
<dbReference type="SMART" id="SM00978">
    <property type="entry name" value="Tim44"/>
    <property type="match status" value="1"/>
</dbReference>
<dbReference type="PANTHER" id="PTHR41542:SF1">
    <property type="entry name" value="BLL5807 PROTEIN"/>
    <property type="match status" value="1"/>
</dbReference>
<gene>
    <name evidence="5" type="ORF">ACFOJE_11140</name>
</gene>
<evidence type="ECO:0000256" key="1">
    <source>
        <dbReference type="SAM" id="MobiDB-lite"/>
    </source>
</evidence>
<dbReference type="InterPro" id="IPR032710">
    <property type="entry name" value="NTF2-like_dom_sf"/>
</dbReference>
<evidence type="ECO:0000256" key="2">
    <source>
        <dbReference type="SAM" id="Phobius"/>
    </source>
</evidence>
<dbReference type="Proteomes" id="UP001595457">
    <property type="component" value="Unassembled WGS sequence"/>
</dbReference>
<keyword evidence="2" id="KW-0812">Transmembrane</keyword>
<dbReference type="Pfam" id="PF04280">
    <property type="entry name" value="Tim44"/>
    <property type="match status" value="1"/>
</dbReference>
<feature type="compositionally biased region" description="Low complexity" evidence="1">
    <location>
        <begin position="37"/>
        <end position="87"/>
    </location>
</feature>
<evidence type="ECO:0000256" key="3">
    <source>
        <dbReference type="SAM" id="SignalP"/>
    </source>
</evidence>
<protein>
    <submittedName>
        <fullName evidence="5">Tim44 domain-containing protein</fullName>
    </submittedName>
</protein>
<feature type="transmembrane region" description="Helical" evidence="2">
    <location>
        <begin position="118"/>
        <end position="138"/>
    </location>
</feature>
<evidence type="ECO:0000259" key="4">
    <source>
        <dbReference type="SMART" id="SM00978"/>
    </source>
</evidence>